<dbReference type="AlphaFoldDB" id="A0AAD1C583"/>
<gene>
    <name evidence="1" type="ORF">KF707C_47850</name>
</gene>
<evidence type="ECO:0000313" key="2">
    <source>
        <dbReference type="Proteomes" id="UP000218554"/>
    </source>
</evidence>
<reference evidence="1 2" key="2">
    <citation type="journal article" date="2017" name="Int. J. Syst. Evol. Microbiol.">
        <title>Pseudomonas furukawaii sp. nov., a polychlorinated biphenyl-degrading bacterium isolated from biphenyl-contaminated soil in Japan.</title>
        <authorList>
            <person name="Kimura N."/>
            <person name="Watanabe T."/>
            <person name="Suenaga H."/>
            <person name="Fujihara H."/>
            <person name="Futagami T."/>
            <person name="Goto M."/>
            <person name="Hanada S."/>
            <person name="Hirose J."/>
        </authorList>
    </citation>
    <scope>NUCLEOTIDE SEQUENCE [LARGE SCALE GENOMIC DNA]</scope>
    <source>
        <strain evidence="2">DSM 10086 / NBRC 110670 / KF707</strain>
    </source>
</reference>
<proteinExistence type="predicted"/>
<protein>
    <submittedName>
        <fullName evidence="1">Uncharacterized protein</fullName>
    </submittedName>
</protein>
<sequence>MGAVMVYLVTYGFRLRFRQFLYNISSLYRLIGSNREVLNV</sequence>
<accession>A0AAD1C583</accession>
<reference evidence="2" key="1">
    <citation type="submission" date="2015-05" db="EMBL/GenBank/DDBJ databases">
        <title>Draft genome sequencing of a biphenyl-degrading bacterium, Pseudomonas balearica KF707 (=NBRC110670).</title>
        <authorList>
            <person name="Kimura N."/>
            <person name="Hirose J."/>
            <person name="Watanabe T."/>
            <person name="Suenaga H."/>
            <person name="Fujihara H."/>
            <person name="Noguchi M."/>
            <person name="Hashimoto M."/>
            <person name="Shimodaira J."/>
            <person name="Tsuchikane K."/>
            <person name="Hosoyama A."/>
            <person name="Yamazoe A."/>
            <person name="Fujita N."/>
            <person name="Furukawa K."/>
        </authorList>
    </citation>
    <scope>NUCLEOTIDE SEQUENCE [LARGE SCALE GENOMIC DNA]</scope>
    <source>
        <strain evidence="2">DSM 10086 / NBRC 110670 / KF707</strain>
    </source>
</reference>
<name>A0AAD1C583_METFU</name>
<dbReference type="EMBL" id="AP014862">
    <property type="protein sequence ID" value="BAU76473.1"/>
    <property type="molecule type" value="Genomic_DNA"/>
</dbReference>
<organism evidence="1 2">
    <name type="scientific">Metapseudomonas furukawaii</name>
    <name type="common">Pseudomonas furukawaii</name>
    <dbReference type="NCBI Taxonomy" id="1149133"/>
    <lineage>
        <taxon>Bacteria</taxon>
        <taxon>Pseudomonadati</taxon>
        <taxon>Pseudomonadota</taxon>
        <taxon>Gammaproteobacteria</taxon>
        <taxon>Pseudomonadales</taxon>
        <taxon>Pseudomonadaceae</taxon>
        <taxon>Metapseudomonas</taxon>
    </lineage>
</organism>
<keyword evidence="2" id="KW-1185">Reference proteome</keyword>
<dbReference type="Proteomes" id="UP000218554">
    <property type="component" value="Chromosome"/>
</dbReference>
<evidence type="ECO:0000313" key="1">
    <source>
        <dbReference type="EMBL" id="BAU76473.1"/>
    </source>
</evidence>
<dbReference type="KEGG" id="pfuw:KF707C_47850"/>